<evidence type="ECO:0000259" key="1">
    <source>
        <dbReference type="Pfam" id="PF14289"/>
    </source>
</evidence>
<organism evidence="2 3">
    <name type="scientific">Paucihalobacter ruber</name>
    <dbReference type="NCBI Taxonomy" id="2567861"/>
    <lineage>
        <taxon>Bacteria</taxon>
        <taxon>Pseudomonadati</taxon>
        <taxon>Bacteroidota</taxon>
        <taxon>Flavobacteriia</taxon>
        <taxon>Flavobacteriales</taxon>
        <taxon>Flavobacteriaceae</taxon>
        <taxon>Paucihalobacter</taxon>
    </lineage>
</organism>
<accession>A0A506PPJ3</accession>
<dbReference type="Pfam" id="PF14289">
    <property type="entry name" value="DUF4369"/>
    <property type="match status" value="1"/>
</dbReference>
<proteinExistence type="predicted"/>
<dbReference type="Proteomes" id="UP000317332">
    <property type="component" value="Unassembled WGS sequence"/>
</dbReference>
<dbReference type="OrthoDB" id="1143206at2"/>
<gene>
    <name evidence="2" type="ORF">FJ651_00855</name>
</gene>
<dbReference type="PROSITE" id="PS51257">
    <property type="entry name" value="PROKAR_LIPOPROTEIN"/>
    <property type="match status" value="1"/>
</dbReference>
<dbReference type="EMBL" id="VHIQ01000001">
    <property type="protein sequence ID" value="TPV35498.1"/>
    <property type="molecule type" value="Genomic_DNA"/>
</dbReference>
<comment type="caution">
    <text evidence="2">The sequence shown here is derived from an EMBL/GenBank/DDBJ whole genome shotgun (WGS) entry which is preliminary data.</text>
</comment>
<dbReference type="RefSeq" id="WP_140988508.1">
    <property type="nucleotide sequence ID" value="NZ_VHIQ01000001.1"/>
</dbReference>
<reference evidence="2 3" key="1">
    <citation type="submission" date="2019-06" db="EMBL/GenBank/DDBJ databases">
        <title>Flavobacteriaceae Paucihalobacterium erythroidium CWB-1, complete genome.</title>
        <authorList>
            <person name="Wu S."/>
        </authorList>
    </citation>
    <scope>NUCLEOTIDE SEQUENCE [LARGE SCALE GENOMIC DNA]</scope>
    <source>
        <strain evidence="2 3">CWB-1</strain>
    </source>
</reference>
<evidence type="ECO:0000313" key="3">
    <source>
        <dbReference type="Proteomes" id="UP000317332"/>
    </source>
</evidence>
<sequence length="231" mass="26605">MRNFIVCLLILLSVSCEKKQPDLILSGTIKDLKKGTLYLERFQDTAFQIIDSATFQGINTFKFELDLPEAEVLFLRLNKSKDENNALAIFADKGAIDVSSTLKNFVLDAKISGSKQQDILEEYLKTLSRFNEKNLDIIKEQLDLATQDSTYIIEYDEQYNKLIRSKYLYTINFALSHKDSEVAPYLALTEIPDANIKYLDTIYKVLTPEIKDSRYGLELKKVLDEFRSLEN</sequence>
<evidence type="ECO:0000313" key="2">
    <source>
        <dbReference type="EMBL" id="TPV35498.1"/>
    </source>
</evidence>
<dbReference type="InterPro" id="IPR025380">
    <property type="entry name" value="DUF4369"/>
</dbReference>
<dbReference type="AlphaFoldDB" id="A0A506PPJ3"/>
<name>A0A506PPJ3_9FLAO</name>
<feature type="domain" description="DUF4369" evidence="1">
    <location>
        <begin position="25"/>
        <end position="119"/>
    </location>
</feature>
<protein>
    <submittedName>
        <fullName evidence="2">DUF4369 domain-containing protein</fullName>
    </submittedName>
</protein>
<keyword evidence="3" id="KW-1185">Reference proteome</keyword>